<evidence type="ECO:0000313" key="2">
    <source>
        <dbReference type="EMBL" id="CAK8683304.1"/>
    </source>
</evidence>
<feature type="region of interest" description="Disordered" evidence="1">
    <location>
        <begin position="1"/>
        <end position="30"/>
    </location>
</feature>
<sequence length="74" mass="8069">MNNSRTRSMSSAFASIPRPHHVIRRSQSTVTSINPRSLRVVVLGVGGVGKTGENRCPKKKFCANVTETGEWGKT</sequence>
<dbReference type="Proteomes" id="UP001642483">
    <property type="component" value="Unassembled WGS sequence"/>
</dbReference>
<reference evidence="2 3" key="1">
    <citation type="submission" date="2024-02" db="EMBL/GenBank/DDBJ databases">
        <authorList>
            <person name="Daric V."/>
            <person name="Darras S."/>
        </authorList>
    </citation>
    <scope>NUCLEOTIDE SEQUENCE [LARGE SCALE GENOMIC DNA]</scope>
</reference>
<proteinExistence type="predicted"/>
<gene>
    <name evidence="2" type="ORF">CVLEPA_LOCUS14390</name>
</gene>
<evidence type="ECO:0000313" key="3">
    <source>
        <dbReference type="Proteomes" id="UP001642483"/>
    </source>
</evidence>
<evidence type="ECO:0000256" key="1">
    <source>
        <dbReference type="SAM" id="MobiDB-lite"/>
    </source>
</evidence>
<comment type="caution">
    <text evidence="2">The sequence shown here is derived from an EMBL/GenBank/DDBJ whole genome shotgun (WGS) entry which is preliminary data.</text>
</comment>
<dbReference type="EMBL" id="CAWYQH010000097">
    <property type="protein sequence ID" value="CAK8683304.1"/>
    <property type="molecule type" value="Genomic_DNA"/>
</dbReference>
<name>A0ABP0FUL2_CLALP</name>
<organism evidence="2 3">
    <name type="scientific">Clavelina lepadiformis</name>
    <name type="common">Light-bulb sea squirt</name>
    <name type="synonym">Ascidia lepadiformis</name>
    <dbReference type="NCBI Taxonomy" id="159417"/>
    <lineage>
        <taxon>Eukaryota</taxon>
        <taxon>Metazoa</taxon>
        <taxon>Chordata</taxon>
        <taxon>Tunicata</taxon>
        <taxon>Ascidiacea</taxon>
        <taxon>Aplousobranchia</taxon>
        <taxon>Clavelinidae</taxon>
        <taxon>Clavelina</taxon>
    </lineage>
</organism>
<accession>A0ABP0FUL2</accession>
<protein>
    <submittedName>
        <fullName evidence="2">Uncharacterized protein</fullName>
    </submittedName>
</protein>
<feature type="compositionally biased region" description="Polar residues" evidence="1">
    <location>
        <begin position="1"/>
        <end position="13"/>
    </location>
</feature>
<keyword evidence="3" id="KW-1185">Reference proteome</keyword>